<feature type="compositionally biased region" description="Basic and acidic residues" evidence="1">
    <location>
        <begin position="117"/>
        <end position="144"/>
    </location>
</feature>
<evidence type="ECO:0000313" key="3">
    <source>
        <dbReference type="Proteomes" id="UP001286313"/>
    </source>
</evidence>
<gene>
    <name evidence="2" type="ORF">Pcinc_036944</name>
</gene>
<feature type="compositionally biased region" description="Low complexity" evidence="1">
    <location>
        <begin position="45"/>
        <end position="56"/>
    </location>
</feature>
<comment type="caution">
    <text evidence="2">The sequence shown here is derived from an EMBL/GenBank/DDBJ whole genome shotgun (WGS) entry which is preliminary data.</text>
</comment>
<organism evidence="2 3">
    <name type="scientific">Petrolisthes cinctipes</name>
    <name type="common">Flat porcelain crab</name>
    <dbReference type="NCBI Taxonomy" id="88211"/>
    <lineage>
        <taxon>Eukaryota</taxon>
        <taxon>Metazoa</taxon>
        <taxon>Ecdysozoa</taxon>
        <taxon>Arthropoda</taxon>
        <taxon>Crustacea</taxon>
        <taxon>Multicrustacea</taxon>
        <taxon>Malacostraca</taxon>
        <taxon>Eumalacostraca</taxon>
        <taxon>Eucarida</taxon>
        <taxon>Decapoda</taxon>
        <taxon>Pleocyemata</taxon>
        <taxon>Anomura</taxon>
        <taxon>Galatheoidea</taxon>
        <taxon>Porcellanidae</taxon>
        <taxon>Petrolisthes</taxon>
    </lineage>
</organism>
<evidence type="ECO:0000256" key="1">
    <source>
        <dbReference type="SAM" id="MobiDB-lite"/>
    </source>
</evidence>
<accession>A0AAE1BTI4</accession>
<feature type="compositionally biased region" description="Basic and acidic residues" evidence="1">
    <location>
        <begin position="7"/>
        <end position="29"/>
    </location>
</feature>
<sequence>MKGSENIMKEKSLSQKELLKDTELEHSQDTDSTSTPTGHNDVNEQQEQQDTDSTSTPYQKDPKQQDTDSTSTPCQKDTKQQQQEDTDSTSTSYQKDPKQQQQQQQQQEDTDSTSTPRQKEQQFHEPEQQKQLRKEKKLEDEKDVQVQPPFTTRQIAMIILLCYINLLNYMDRMGVGR</sequence>
<dbReference type="AlphaFoldDB" id="A0AAE1BTI4"/>
<reference evidence="2" key="1">
    <citation type="submission" date="2023-10" db="EMBL/GenBank/DDBJ databases">
        <title>Genome assemblies of two species of porcelain crab, Petrolisthes cinctipes and Petrolisthes manimaculis (Anomura: Porcellanidae).</title>
        <authorList>
            <person name="Angst P."/>
        </authorList>
    </citation>
    <scope>NUCLEOTIDE SEQUENCE</scope>
    <source>
        <strain evidence="2">PB745_01</strain>
        <tissue evidence="2">Gill</tissue>
    </source>
</reference>
<name>A0AAE1BTI4_PETCI</name>
<feature type="region of interest" description="Disordered" evidence="1">
    <location>
        <begin position="1"/>
        <end position="145"/>
    </location>
</feature>
<keyword evidence="3" id="KW-1185">Reference proteome</keyword>
<protein>
    <submittedName>
        <fullName evidence="2">Uncharacterized protein</fullName>
    </submittedName>
</protein>
<feature type="compositionally biased region" description="Low complexity" evidence="1">
    <location>
        <begin position="80"/>
        <end position="92"/>
    </location>
</feature>
<dbReference type="Proteomes" id="UP001286313">
    <property type="component" value="Unassembled WGS sequence"/>
</dbReference>
<evidence type="ECO:0000313" key="2">
    <source>
        <dbReference type="EMBL" id="KAK3856746.1"/>
    </source>
</evidence>
<dbReference type="EMBL" id="JAWQEG010005799">
    <property type="protein sequence ID" value="KAK3856746.1"/>
    <property type="molecule type" value="Genomic_DNA"/>
</dbReference>
<proteinExistence type="predicted"/>
<feature type="compositionally biased region" description="Polar residues" evidence="1">
    <location>
        <begin position="30"/>
        <end position="40"/>
    </location>
</feature>